<sequence>MNRFGSWHASVDAGERSGCQGKEKILRHLSFNWRGPAVLLACLWVAACGDGSSASSDNAASDATAQGSGTSQSTMGGNDTPTGLPAAPWAAASSPKPASGALLPPVIHTVDD</sequence>
<evidence type="ECO:0000313" key="3">
    <source>
        <dbReference type="Proteomes" id="UP000295509"/>
    </source>
</evidence>
<accession>A0A4R8LZN4</accession>
<protein>
    <submittedName>
        <fullName evidence="2">Uncharacterized protein</fullName>
    </submittedName>
</protein>
<feature type="region of interest" description="Disordered" evidence="1">
    <location>
        <begin position="50"/>
        <end position="112"/>
    </location>
</feature>
<dbReference type="Proteomes" id="UP000295509">
    <property type="component" value="Unassembled WGS sequence"/>
</dbReference>
<evidence type="ECO:0000313" key="2">
    <source>
        <dbReference type="EMBL" id="TDY52210.1"/>
    </source>
</evidence>
<evidence type="ECO:0000256" key="1">
    <source>
        <dbReference type="SAM" id="MobiDB-lite"/>
    </source>
</evidence>
<comment type="caution">
    <text evidence="2">The sequence shown here is derived from an EMBL/GenBank/DDBJ whole genome shotgun (WGS) entry which is preliminary data.</text>
</comment>
<dbReference type="AlphaFoldDB" id="A0A4R8LZN4"/>
<feature type="compositionally biased region" description="Low complexity" evidence="1">
    <location>
        <begin position="50"/>
        <end position="105"/>
    </location>
</feature>
<reference evidence="2 3" key="1">
    <citation type="submission" date="2019-03" db="EMBL/GenBank/DDBJ databases">
        <title>Genomic Encyclopedia of Type Strains, Phase III (KMG-III): the genomes of soil and plant-associated and newly described type strains.</title>
        <authorList>
            <person name="Whitman W."/>
        </authorList>
    </citation>
    <scope>NUCLEOTIDE SEQUENCE [LARGE SCALE GENOMIC DNA]</scope>
    <source>
        <strain evidence="2 3">LMG 29544</strain>
    </source>
</reference>
<name>A0A4R8LZN4_9BURK</name>
<keyword evidence="3" id="KW-1185">Reference proteome</keyword>
<organism evidence="2 3">
    <name type="scientific">Paraburkholderia rhizosphaerae</name>
    <dbReference type="NCBI Taxonomy" id="480658"/>
    <lineage>
        <taxon>Bacteria</taxon>
        <taxon>Pseudomonadati</taxon>
        <taxon>Pseudomonadota</taxon>
        <taxon>Betaproteobacteria</taxon>
        <taxon>Burkholderiales</taxon>
        <taxon>Burkholderiaceae</taxon>
        <taxon>Paraburkholderia</taxon>
    </lineage>
</organism>
<proteinExistence type="predicted"/>
<dbReference type="RefSeq" id="WP_134191150.1">
    <property type="nucleotide sequence ID" value="NZ_JBHLUW010000027.1"/>
</dbReference>
<dbReference type="EMBL" id="SORE01000005">
    <property type="protein sequence ID" value="TDY52210.1"/>
    <property type="molecule type" value="Genomic_DNA"/>
</dbReference>
<gene>
    <name evidence="2" type="ORF">BX592_10594</name>
</gene>